<proteinExistence type="predicted"/>
<name>A0AA48M2Z9_9ZZZZ</name>
<gene>
    <name evidence="1" type="ORF">AMST5_02204</name>
</gene>
<accession>A0AA48M2Z9</accession>
<evidence type="ECO:0000313" key="1">
    <source>
        <dbReference type="EMBL" id="CAJ0870154.1"/>
    </source>
</evidence>
<reference evidence="1" key="1">
    <citation type="submission" date="2023-07" db="EMBL/GenBank/DDBJ databases">
        <authorList>
            <person name="Pelsma A.J. K."/>
        </authorList>
    </citation>
    <scope>NUCLEOTIDE SEQUENCE</scope>
</reference>
<sequence>MIASLAILQPGDASNVMAIFPPSWNAERSVIAASSVGPVLGSGSFPFMVAVKGEAVDYEEKLRAAGAILVVDGRRFRFCGTNL</sequence>
<dbReference type="AlphaFoldDB" id="A0AA48M2Z9"/>
<dbReference type="EMBL" id="OY288114">
    <property type="protein sequence ID" value="CAJ0870154.1"/>
    <property type="molecule type" value="Genomic_DNA"/>
</dbReference>
<organism evidence="1">
    <name type="scientific">freshwater sediment metagenome</name>
    <dbReference type="NCBI Taxonomy" id="556182"/>
    <lineage>
        <taxon>unclassified sequences</taxon>
        <taxon>metagenomes</taxon>
        <taxon>ecological metagenomes</taxon>
    </lineage>
</organism>
<protein>
    <submittedName>
        <fullName evidence="1">Uncharacterized protein</fullName>
    </submittedName>
</protein>